<keyword evidence="10" id="KW-1133">Transmembrane helix</keyword>
<feature type="region of interest" description="Disordered" evidence="9">
    <location>
        <begin position="120"/>
        <end position="183"/>
    </location>
</feature>
<accession>A0A9Q1KU72</accession>
<dbReference type="EMBL" id="JAKOGI010000025">
    <property type="protein sequence ID" value="KAJ8449004.1"/>
    <property type="molecule type" value="Genomic_DNA"/>
</dbReference>
<keyword evidence="6" id="KW-1015">Disulfide bond</keyword>
<feature type="compositionally biased region" description="Low complexity" evidence="9">
    <location>
        <begin position="130"/>
        <end position="155"/>
    </location>
</feature>
<dbReference type="SMART" id="SM00499">
    <property type="entry name" value="AAI"/>
    <property type="match status" value="2"/>
</dbReference>
<evidence type="ECO:0000256" key="10">
    <source>
        <dbReference type="SAM" id="Phobius"/>
    </source>
</evidence>
<comment type="caution">
    <text evidence="13">The sequence shown here is derived from an EMBL/GenBank/DDBJ whole genome shotgun (WGS) entry which is preliminary data.</text>
</comment>
<evidence type="ECO:0000256" key="9">
    <source>
        <dbReference type="SAM" id="MobiDB-lite"/>
    </source>
</evidence>
<dbReference type="GO" id="GO:0098552">
    <property type="term" value="C:side of membrane"/>
    <property type="evidence" value="ECO:0007669"/>
    <property type="project" value="UniProtKB-KW"/>
</dbReference>
<keyword evidence="10" id="KW-0472">Membrane</keyword>
<keyword evidence="14" id="KW-1185">Reference proteome</keyword>
<dbReference type="Pfam" id="PF14368">
    <property type="entry name" value="LTP_2"/>
    <property type="match status" value="2"/>
</dbReference>
<organism evidence="13 14">
    <name type="scientific">Carnegiea gigantea</name>
    <dbReference type="NCBI Taxonomy" id="171969"/>
    <lineage>
        <taxon>Eukaryota</taxon>
        <taxon>Viridiplantae</taxon>
        <taxon>Streptophyta</taxon>
        <taxon>Embryophyta</taxon>
        <taxon>Tracheophyta</taxon>
        <taxon>Spermatophyta</taxon>
        <taxon>Magnoliopsida</taxon>
        <taxon>eudicotyledons</taxon>
        <taxon>Gunneridae</taxon>
        <taxon>Pentapetalae</taxon>
        <taxon>Caryophyllales</taxon>
        <taxon>Cactineae</taxon>
        <taxon>Cactaceae</taxon>
        <taxon>Cactoideae</taxon>
        <taxon>Echinocereeae</taxon>
        <taxon>Carnegiea</taxon>
    </lineage>
</organism>
<protein>
    <recommendedName>
        <fullName evidence="12">Bifunctional inhibitor/plant lipid transfer protein/seed storage helical domain-containing protein</fullName>
    </recommendedName>
</protein>
<feature type="domain" description="Bifunctional inhibitor/plant lipid transfer protein/seed storage helical" evidence="12">
    <location>
        <begin position="38"/>
        <end position="116"/>
    </location>
</feature>
<name>A0A9Q1KU72_9CARY</name>
<dbReference type="Gene3D" id="1.10.110.10">
    <property type="entry name" value="Plant lipid-transfer and hydrophobic proteins"/>
    <property type="match status" value="2"/>
</dbReference>
<reference evidence="13" key="1">
    <citation type="submission" date="2022-04" db="EMBL/GenBank/DDBJ databases">
        <title>Carnegiea gigantea Genome sequencing and assembly v2.</title>
        <authorList>
            <person name="Copetti D."/>
            <person name="Sanderson M.J."/>
            <person name="Burquez A."/>
            <person name="Wojciechowski M.F."/>
        </authorList>
    </citation>
    <scope>NUCLEOTIDE SEQUENCE</scope>
    <source>
        <strain evidence="13">SGP5-SGP5p</strain>
        <tissue evidence="13">Aerial part</tissue>
    </source>
</reference>
<evidence type="ECO:0000313" key="13">
    <source>
        <dbReference type="EMBL" id="KAJ8449004.1"/>
    </source>
</evidence>
<evidence type="ECO:0000313" key="14">
    <source>
        <dbReference type="Proteomes" id="UP001153076"/>
    </source>
</evidence>
<dbReference type="InterPro" id="IPR036312">
    <property type="entry name" value="Bifun_inhib/LTP/seed_sf"/>
</dbReference>
<feature type="domain" description="Bifunctional inhibitor/plant lipid transfer protein/seed storage helical" evidence="12">
    <location>
        <begin position="232"/>
        <end position="291"/>
    </location>
</feature>
<sequence>MGSSGGTKMCTMIMISVALVMTMLWGGALAQSTQQSGCTSQLVGLAPCLGYITGLVTVPSSPCCRQLDSIVQSEPQCLCQLVNSGNSSPLGVAINMNQALSLPGACNLQTPDVSLCKLLNQPTGSGNTGGDTASSGSPSTSPTDDGSTPDSSQTPEVPQTTPSTIAGIPSSTGFKSTTGSTSSGNITKYSVHLTLFLLFIASRMMVKLAIVALVASSMWAVSNAQSGSSDSCTNVLISMSPCLNYITGNSSTPSSSCCTQLESVVKNNPKCLCEVINGGASKLAGININQTQAMGLPMLEGTM</sequence>
<feature type="signal peptide" evidence="11">
    <location>
        <begin position="1"/>
        <end position="30"/>
    </location>
</feature>
<evidence type="ECO:0000259" key="12">
    <source>
        <dbReference type="SMART" id="SM00499"/>
    </source>
</evidence>
<dbReference type="FunFam" id="1.10.110.10:FF:000001">
    <property type="entry name" value="Bifunctional inhibitor/lipid-transfer protein/seed storage 2S albumin superfamily protein"/>
    <property type="match status" value="1"/>
</dbReference>
<keyword evidence="5 11" id="KW-0732">Signal</keyword>
<dbReference type="InterPro" id="IPR016140">
    <property type="entry name" value="Bifunc_inhib/LTP/seed_store"/>
</dbReference>
<evidence type="ECO:0000256" key="6">
    <source>
        <dbReference type="ARBA" id="ARBA00023157"/>
    </source>
</evidence>
<keyword evidence="7" id="KW-0325">Glycoprotein</keyword>
<evidence type="ECO:0000256" key="4">
    <source>
        <dbReference type="ARBA" id="ARBA00022622"/>
    </source>
</evidence>
<dbReference type="PANTHER" id="PTHR33044">
    <property type="entry name" value="BIFUNCTIONAL INHIBITOR/LIPID-TRANSFER PROTEIN/SEED STORAGE 2S ALBUMIN SUPERFAMILY PROTEIN-RELATED"/>
    <property type="match status" value="1"/>
</dbReference>
<dbReference type="Proteomes" id="UP001153076">
    <property type="component" value="Unassembled WGS sequence"/>
</dbReference>
<dbReference type="AlphaFoldDB" id="A0A9Q1KU72"/>
<dbReference type="PRINTS" id="PR00382">
    <property type="entry name" value="LIPIDTRNSFER"/>
</dbReference>
<comment type="subcellular location">
    <subcellularLocation>
        <location evidence="1">Cell membrane</location>
        <topology evidence="1">Lipid-anchor</topology>
        <topology evidence="1">GPI-anchor</topology>
    </subcellularLocation>
</comment>
<evidence type="ECO:0000256" key="5">
    <source>
        <dbReference type="ARBA" id="ARBA00022729"/>
    </source>
</evidence>
<evidence type="ECO:0000256" key="2">
    <source>
        <dbReference type="ARBA" id="ARBA00009748"/>
    </source>
</evidence>
<keyword evidence="8" id="KW-0449">Lipoprotein</keyword>
<evidence type="ECO:0000256" key="7">
    <source>
        <dbReference type="ARBA" id="ARBA00023180"/>
    </source>
</evidence>
<dbReference type="GO" id="GO:0005886">
    <property type="term" value="C:plasma membrane"/>
    <property type="evidence" value="ECO:0007669"/>
    <property type="project" value="UniProtKB-SubCell"/>
</dbReference>
<evidence type="ECO:0000256" key="11">
    <source>
        <dbReference type="SAM" id="SignalP"/>
    </source>
</evidence>
<keyword evidence="3" id="KW-1003">Cell membrane</keyword>
<dbReference type="GO" id="GO:0006869">
    <property type="term" value="P:lipid transport"/>
    <property type="evidence" value="ECO:0007669"/>
    <property type="project" value="InterPro"/>
</dbReference>
<comment type="similarity">
    <text evidence="2">Belongs to the plant LTP family.</text>
</comment>
<proteinExistence type="inferred from homology"/>
<dbReference type="CDD" id="cd00010">
    <property type="entry name" value="AAI_LTSS"/>
    <property type="match status" value="2"/>
</dbReference>
<feature type="transmembrane region" description="Helical" evidence="10">
    <location>
        <begin position="195"/>
        <end position="221"/>
    </location>
</feature>
<feature type="chain" id="PRO_5040379710" description="Bifunctional inhibitor/plant lipid transfer protein/seed storage helical domain-containing protein" evidence="11">
    <location>
        <begin position="31"/>
        <end position="303"/>
    </location>
</feature>
<dbReference type="InterPro" id="IPR000528">
    <property type="entry name" value="Plant_nsLTP"/>
</dbReference>
<gene>
    <name evidence="13" type="ORF">Cgig2_004059</name>
</gene>
<dbReference type="SUPFAM" id="SSF47699">
    <property type="entry name" value="Bifunctional inhibitor/lipid-transfer protein/seed storage 2S albumin"/>
    <property type="match status" value="2"/>
</dbReference>
<keyword evidence="4" id="KW-0336">GPI-anchor</keyword>
<evidence type="ECO:0000256" key="8">
    <source>
        <dbReference type="ARBA" id="ARBA00023288"/>
    </source>
</evidence>
<evidence type="ECO:0000256" key="3">
    <source>
        <dbReference type="ARBA" id="ARBA00022475"/>
    </source>
</evidence>
<evidence type="ECO:0000256" key="1">
    <source>
        <dbReference type="ARBA" id="ARBA00004609"/>
    </source>
</evidence>
<feature type="compositionally biased region" description="Low complexity" evidence="9">
    <location>
        <begin position="170"/>
        <end position="183"/>
    </location>
</feature>
<dbReference type="OrthoDB" id="996216at2759"/>
<keyword evidence="10" id="KW-0812">Transmembrane</keyword>
<dbReference type="InterPro" id="IPR043325">
    <property type="entry name" value="LTSS"/>
</dbReference>
<dbReference type="GO" id="GO:0008289">
    <property type="term" value="F:lipid binding"/>
    <property type="evidence" value="ECO:0007669"/>
    <property type="project" value="InterPro"/>
</dbReference>